<evidence type="ECO:0000256" key="1">
    <source>
        <dbReference type="SAM" id="MobiDB-lite"/>
    </source>
</evidence>
<dbReference type="EMBL" id="JAOTPV010000037">
    <property type="protein sequence ID" value="KAJ4468339.1"/>
    <property type="molecule type" value="Genomic_DNA"/>
</dbReference>
<feature type="region of interest" description="Disordered" evidence="1">
    <location>
        <begin position="1"/>
        <end position="34"/>
    </location>
</feature>
<protein>
    <submittedName>
        <fullName evidence="2">Uncharacterized protein</fullName>
    </submittedName>
</protein>
<evidence type="ECO:0000313" key="3">
    <source>
        <dbReference type="Proteomes" id="UP001150266"/>
    </source>
</evidence>
<sequence>MPRGKGKSVDFNLQDDDLPFMESQDSNGSNGSEDNAFQLAFAEQYIATREKKKKEQQRKFFVSGKKSVSKDIESSAAIVTEAARSVEELFQAFTINYAAEDDCIRAFWTAILEEQCKLQKLSIQFHSATVKEGQNCETEQIKGMGKAKEAVLETQKVIDYVFPKKEI</sequence>
<name>A0A9W8ZXY5_9AGAR</name>
<proteinExistence type="predicted"/>
<keyword evidence="3" id="KW-1185">Reference proteome</keyword>
<gene>
    <name evidence="2" type="ORF">J3R30DRAFT_3715281</name>
</gene>
<feature type="compositionally biased region" description="Polar residues" evidence="1">
    <location>
        <begin position="23"/>
        <end position="34"/>
    </location>
</feature>
<reference evidence="2" key="1">
    <citation type="submission" date="2022-08" db="EMBL/GenBank/DDBJ databases">
        <title>A Global Phylogenomic Analysis of the Shiitake Genus Lentinula.</title>
        <authorList>
            <consortium name="DOE Joint Genome Institute"/>
            <person name="Sierra-Patev S."/>
            <person name="Min B."/>
            <person name="Naranjo-Ortiz M."/>
            <person name="Looney B."/>
            <person name="Konkel Z."/>
            <person name="Slot J.C."/>
            <person name="Sakamoto Y."/>
            <person name="Steenwyk J.L."/>
            <person name="Rokas A."/>
            <person name="Carro J."/>
            <person name="Camarero S."/>
            <person name="Ferreira P."/>
            <person name="Molpeceres G."/>
            <person name="Ruiz-Duenas F.J."/>
            <person name="Serrano A."/>
            <person name="Henrissat B."/>
            <person name="Drula E."/>
            <person name="Hughes K.W."/>
            <person name="Mata J.L."/>
            <person name="Ishikawa N.K."/>
            <person name="Vargas-Isla R."/>
            <person name="Ushijima S."/>
            <person name="Smith C.A."/>
            <person name="Ahrendt S."/>
            <person name="Andreopoulos W."/>
            <person name="He G."/>
            <person name="Labutti K."/>
            <person name="Lipzen A."/>
            <person name="Ng V."/>
            <person name="Riley R."/>
            <person name="Sandor L."/>
            <person name="Barry K."/>
            <person name="Martinez A.T."/>
            <person name="Xiao Y."/>
            <person name="Gibbons J.G."/>
            <person name="Terashima K."/>
            <person name="Grigoriev I.V."/>
            <person name="Hibbett D.S."/>
        </authorList>
    </citation>
    <scope>NUCLEOTIDE SEQUENCE</scope>
    <source>
        <strain evidence="2">JLM2183</strain>
    </source>
</reference>
<dbReference type="AlphaFoldDB" id="A0A9W8ZXY5"/>
<dbReference type="Proteomes" id="UP001150266">
    <property type="component" value="Unassembled WGS sequence"/>
</dbReference>
<accession>A0A9W8ZXY5</accession>
<organism evidence="2 3">
    <name type="scientific">Lentinula aciculospora</name>
    <dbReference type="NCBI Taxonomy" id="153920"/>
    <lineage>
        <taxon>Eukaryota</taxon>
        <taxon>Fungi</taxon>
        <taxon>Dikarya</taxon>
        <taxon>Basidiomycota</taxon>
        <taxon>Agaricomycotina</taxon>
        <taxon>Agaricomycetes</taxon>
        <taxon>Agaricomycetidae</taxon>
        <taxon>Agaricales</taxon>
        <taxon>Marasmiineae</taxon>
        <taxon>Omphalotaceae</taxon>
        <taxon>Lentinula</taxon>
    </lineage>
</organism>
<comment type="caution">
    <text evidence="2">The sequence shown here is derived from an EMBL/GenBank/DDBJ whole genome shotgun (WGS) entry which is preliminary data.</text>
</comment>
<evidence type="ECO:0000313" key="2">
    <source>
        <dbReference type="EMBL" id="KAJ4468339.1"/>
    </source>
</evidence>
<dbReference type="OrthoDB" id="3235454at2759"/>